<keyword evidence="12 15" id="KW-0503">Monooxygenase</keyword>
<evidence type="ECO:0000313" key="18">
    <source>
        <dbReference type="Proteomes" id="UP001516400"/>
    </source>
</evidence>
<keyword evidence="10 15" id="KW-0560">Oxidoreductase</keyword>
<evidence type="ECO:0000256" key="4">
    <source>
        <dbReference type="ARBA" id="ARBA00004406"/>
    </source>
</evidence>
<comment type="similarity">
    <text evidence="5 15">Belongs to the cytochrome P450 family.</text>
</comment>
<dbReference type="GO" id="GO:0046872">
    <property type="term" value="F:metal ion binding"/>
    <property type="evidence" value="ECO:0007669"/>
    <property type="project" value="UniProtKB-KW"/>
</dbReference>
<dbReference type="PRINTS" id="PR00463">
    <property type="entry name" value="EP450I"/>
</dbReference>
<keyword evidence="7 14" id="KW-0479">Metal-binding</keyword>
<reference evidence="17 18" key="1">
    <citation type="journal article" date="2021" name="BMC Biol.">
        <title>Horizontally acquired antibacterial genes associated with adaptive radiation of ladybird beetles.</title>
        <authorList>
            <person name="Li H.S."/>
            <person name="Tang X.F."/>
            <person name="Huang Y.H."/>
            <person name="Xu Z.Y."/>
            <person name="Chen M.L."/>
            <person name="Du X.Y."/>
            <person name="Qiu B.Y."/>
            <person name="Chen P.T."/>
            <person name="Zhang W."/>
            <person name="Slipinski A."/>
            <person name="Escalona H.E."/>
            <person name="Waterhouse R.M."/>
            <person name="Zwick A."/>
            <person name="Pang H."/>
        </authorList>
    </citation>
    <scope>NUCLEOTIDE SEQUENCE [LARGE SCALE GENOMIC DNA]</scope>
    <source>
        <strain evidence="17">SYSU2018</strain>
    </source>
</reference>
<evidence type="ECO:0000256" key="6">
    <source>
        <dbReference type="ARBA" id="ARBA00022617"/>
    </source>
</evidence>
<feature type="binding site" description="axial binding residue" evidence="14">
    <location>
        <position position="440"/>
    </location>
    <ligand>
        <name>heme</name>
        <dbReference type="ChEBI" id="CHEBI:30413"/>
    </ligand>
    <ligandPart>
        <name>Fe</name>
        <dbReference type="ChEBI" id="CHEBI:18248"/>
    </ligandPart>
</feature>
<comment type="caution">
    <text evidence="17">The sequence shown here is derived from an EMBL/GenBank/DDBJ whole genome shotgun (WGS) entry which is preliminary data.</text>
</comment>
<protein>
    <recommendedName>
        <fullName evidence="19">Cytochrome P450</fullName>
    </recommendedName>
</protein>
<dbReference type="InterPro" id="IPR001128">
    <property type="entry name" value="Cyt_P450"/>
</dbReference>
<dbReference type="InterPro" id="IPR017972">
    <property type="entry name" value="Cyt_P450_CS"/>
</dbReference>
<evidence type="ECO:0000256" key="3">
    <source>
        <dbReference type="ARBA" id="ARBA00004174"/>
    </source>
</evidence>
<comment type="function">
    <text evidence="2">May be involved in the metabolism of insect hormones and in the breakdown of synthetic insecticides.</text>
</comment>
<keyword evidence="18" id="KW-1185">Reference proteome</keyword>
<evidence type="ECO:0008006" key="19">
    <source>
        <dbReference type="Google" id="ProtNLM"/>
    </source>
</evidence>
<evidence type="ECO:0000256" key="11">
    <source>
        <dbReference type="ARBA" id="ARBA00023004"/>
    </source>
</evidence>
<keyword evidence="6 14" id="KW-0349">Heme</keyword>
<dbReference type="Pfam" id="PF00067">
    <property type="entry name" value="p450"/>
    <property type="match status" value="1"/>
</dbReference>
<dbReference type="PANTHER" id="PTHR24291:SF189">
    <property type="entry name" value="CYTOCHROME P450 4C3-RELATED"/>
    <property type="match status" value="1"/>
</dbReference>
<proteinExistence type="inferred from homology"/>
<name>A0ABD2MUZ7_9CUCU</name>
<keyword evidence="9" id="KW-0492">Microsome</keyword>
<accession>A0ABD2MUZ7</accession>
<evidence type="ECO:0000256" key="1">
    <source>
        <dbReference type="ARBA" id="ARBA00001971"/>
    </source>
</evidence>
<dbReference type="GO" id="GO:0005789">
    <property type="term" value="C:endoplasmic reticulum membrane"/>
    <property type="evidence" value="ECO:0007669"/>
    <property type="project" value="UniProtKB-SubCell"/>
</dbReference>
<evidence type="ECO:0000256" key="16">
    <source>
        <dbReference type="SAM" id="Phobius"/>
    </source>
</evidence>
<dbReference type="PANTHER" id="PTHR24291">
    <property type="entry name" value="CYTOCHROME P450 FAMILY 4"/>
    <property type="match status" value="1"/>
</dbReference>
<evidence type="ECO:0000256" key="5">
    <source>
        <dbReference type="ARBA" id="ARBA00010617"/>
    </source>
</evidence>
<comment type="cofactor">
    <cofactor evidence="1 14">
        <name>heme</name>
        <dbReference type="ChEBI" id="CHEBI:30413"/>
    </cofactor>
</comment>
<keyword evidence="13 16" id="KW-0472">Membrane</keyword>
<comment type="subcellular location">
    <subcellularLocation>
        <location evidence="4">Endoplasmic reticulum membrane</location>
        <topology evidence="4">Peripheral membrane protein</topology>
    </subcellularLocation>
    <subcellularLocation>
        <location evidence="3">Microsome membrane</location>
        <topology evidence="3">Peripheral membrane protein</topology>
    </subcellularLocation>
</comment>
<evidence type="ECO:0000256" key="15">
    <source>
        <dbReference type="RuleBase" id="RU000461"/>
    </source>
</evidence>
<dbReference type="AlphaFoldDB" id="A0ABD2MUZ7"/>
<dbReference type="SUPFAM" id="SSF48264">
    <property type="entry name" value="Cytochrome P450"/>
    <property type="match status" value="1"/>
</dbReference>
<dbReference type="GO" id="GO:0004497">
    <property type="term" value="F:monooxygenase activity"/>
    <property type="evidence" value="ECO:0007669"/>
    <property type="project" value="UniProtKB-KW"/>
</dbReference>
<evidence type="ECO:0000313" key="17">
    <source>
        <dbReference type="EMBL" id="KAL3269989.1"/>
    </source>
</evidence>
<dbReference type="PRINTS" id="PR00385">
    <property type="entry name" value="P450"/>
</dbReference>
<dbReference type="InterPro" id="IPR002401">
    <property type="entry name" value="Cyt_P450_E_grp-I"/>
</dbReference>
<dbReference type="EMBL" id="JABFTP020000021">
    <property type="protein sequence ID" value="KAL3269989.1"/>
    <property type="molecule type" value="Genomic_DNA"/>
</dbReference>
<dbReference type="PROSITE" id="PS00086">
    <property type="entry name" value="CYTOCHROME_P450"/>
    <property type="match status" value="1"/>
</dbReference>
<keyword evidence="16" id="KW-0812">Transmembrane</keyword>
<evidence type="ECO:0000256" key="14">
    <source>
        <dbReference type="PIRSR" id="PIRSR602401-1"/>
    </source>
</evidence>
<keyword evidence="8" id="KW-0256">Endoplasmic reticulum</keyword>
<dbReference type="InterPro" id="IPR036396">
    <property type="entry name" value="Cyt_P450_sf"/>
</dbReference>
<evidence type="ECO:0000256" key="7">
    <source>
        <dbReference type="ARBA" id="ARBA00022723"/>
    </source>
</evidence>
<dbReference type="Gene3D" id="1.10.630.10">
    <property type="entry name" value="Cytochrome P450"/>
    <property type="match status" value="1"/>
</dbReference>
<feature type="transmembrane region" description="Helical" evidence="16">
    <location>
        <begin position="7"/>
        <end position="25"/>
    </location>
</feature>
<evidence type="ECO:0000256" key="13">
    <source>
        <dbReference type="ARBA" id="ARBA00023136"/>
    </source>
</evidence>
<evidence type="ECO:0000256" key="10">
    <source>
        <dbReference type="ARBA" id="ARBA00023002"/>
    </source>
</evidence>
<evidence type="ECO:0000256" key="9">
    <source>
        <dbReference type="ARBA" id="ARBA00022848"/>
    </source>
</evidence>
<dbReference type="CDD" id="cd20628">
    <property type="entry name" value="CYP4"/>
    <property type="match status" value="1"/>
</dbReference>
<sequence>MGPLMRLGIWTAFSILLLLIGKMLYHRLRNALTLRALPTPKTTPILGLAIEFYKYNAEETFRRLREFSKDFRPIYRLSLFHVDSVNIVNASDMEQILSSYNHLTKSKTYQSLEGWLGTGLLTSTGEKWKSRRKLLTPTFHFKILQDFLVTFNEETTKLVEKIKTNLDDSGNDITRFINHFALESVGETAMGLDLVDEGVLIDYRQNIRKIGQIIIERMLTFWYRSNLIYQFTNLAYQEKCVAQSLHRFSETVIRRRKVMRRGSTVERSKLAMLDLLLKYREEGADITDEGIREEVDTFLFEGHDTTAIAISMLLVLLANHKDIQEKVEKEILKVLGSKPRPVNHEDLPKLEYLECCIKESLRLYPSVPTIGRIAGEDFTTSTGYQIPKGTILMLHIFDLHRDATVFPNPEKFDPERFSPENMSKRHPFAYIPFSGGPRNCIGQKFAMWEIKALICGILQNFRLAPVDTPVDIKFYTDLILRTNSPIRVKFIRK</sequence>
<keyword evidence="11 14" id="KW-0408">Iron</keyword>
<evidence type="ECO:0000256" key="8">
    <source>
        <dbReference type="ARBA" id="ARBA00022824"/>
    </source>
</evidence>
<dbReference type="InterPro" id="IPR050196">
    <property type="entry name" value="Cytochrome_P450_Monoox"/>
</dbReference>
<gene>
    <name evidence="17" type="ORF">HHI36_009045</name>
</gene>
<evidence type="ECO:0000256" key="12">
    <source>
        <dbReference type="ARBA" id="ARBA00023033"/>
    </source>
</evidence>
<dbReference type="Proteomes" id="UP001516400">
    <property type="component" value="Unassembled WGS sequence"/>
</dbReference>
<organism evidence="17 18">
    <name type="scientific">Cryptolaemus montrouzieri</name>
    <dbReference type="NCBI Taxonomy" id="559131"/>
    <lineage>
        <taxon>Eukaryota</taxon>
        <taxon>Metazoa</taxon>
        <taxon>Ecdysozoa</taxon>
        <taxon>Arthropoda</taxon>
        <taxon>Hexapoda</taxon>
        <taxon>Insecta</taxon>
        <taxon>Pterygota</taxon>
        <taxon>Neoptera</taxon>
        <taxon>Endopterygota</taxon>
        <taxon>Coleoptera</taxon>
        <taxon>Polyphaga</taxon>
        <taxon>Cucujiformia</taxon>
        <taxon>Coccinelloidea</taxon>
        <taxon>Coccinellidae</taxon>
        <taxon>Scymninae</taxon>
        <taxon>Scymnini</taxon>
        <taxon>Cryptolaemus</taxon>
    </lineage>
</organism>
<keyword evidence="16" id="KW-1133">Transmembrane helix</keyword>
<evidence type="ECO:0000256" key="2">
    <source>
        <dbReference type="ARBA" id="ARBA00003690"/>
    </source>
</evidence>